<keyword evidence="4" id="KW-1185">Reference proteome</keyword>
<dbReference type="PANTHER" id="PTHR12956:SF17">
    <property type="entry name" value="OS01G0749100 PROTEIN"/>
    <property type="match status" value="1"/>
</dbReference>
<gene>
    <name evidence="3" type="ORF">SAMN05192542_112152</name>
</gene>
<sequence>MTDLNRDDPLSAAGGETAGASPEDGRKWKALALEMIQKGSFAEARTTFGLVVSCLPDDQEAQTWFGKLNELHKAKQLAESLLGSGKIDAAAQIIGALLAAGWKDAGMQALAREAQASGGGAPQNAAAEAAPPSPAAQDDDWAPDLAKTCVYTCLFGNYEQLNEFPDGIDSRIQRICFTDNPELTSDSWTIRLVKPAFPMDSVRSQRRVKILAHEYLPPDVETSLYIDNTVVLHAKPETLFRQYLRNADMAVPYHSFRANVFDEFVVVAKAGLDDPARVFEQLNHYQMLESNALEERPYWTAILLRHHHRPGVRDAMVSWYNHVMRYSRRDQLSFNIALHDASVAVQPIVIDNYKSWFHKWPAASNRDNVKRNRSLSMSGEPLRSQIRSAEMDLQVAKQQIAERDRKVLSLSAALAERDRAIQKFSQTSAEAAQKQET</sequence>
<feature type="region of interest" description="Disordered" evidence="1">
    <location>
        <begin position="113"/>
        <end position="139"/>
    </location>
</feature>
<dbReference type="OrthoDB" id="9816564at2"/>
<dbReference type="STRING" id="416943.SAMN05445871_0329"/>
<dbReference type="Pfam" id="PF04765">
    <property type="entry name" value="TOD1_MUCI70"/>
    <property type="match status" value="1"/>
</dbReference>
<dbReference type="InterPro" id="IPR006852">
    <property type="entry name" value="TOD1_MUCI70"/>
</dbReference>
<dbReference type="RefSeq" id="WP_090730049.1">
    <property type="nucleotide sequence ID" value="NZ_FNSR01000001.1"/>
</dbReference>
<name>A0A1H7SRB1_9BURK</name>
<dbReference type="Proteomes" id="UP000199120">
    <property type="component" value="Unassembled WGS sequence"/>
</dbReference>
<feature type="region of interest" description="Disordered" evidence="1">
    <location>
        <begin position="1"/>
        <end position="24"/>
    </location>
</feature>
<dbReference type="AlphaFoldDB" id="A0A1H7SRB1"/>
<reference evidence="4" key="1">
    <citation type="submission" date="2016-10" db="EMBL/GenBank/DDBJ databases">
        <authorList>
            <person name="Varghese N."/>
            <person name="Submissions S."/>
        </authorList>
    </citation>
    <scope>NUCLEOTIDE SEQUENCE [LARGE SCALE GENOMIC DNA]</scope>
    <source>
        <strain evidence="4">LMG 26416</strain>
    </source>
</reference>
<protein>
    <recommendedName>
        <fullName evidence="2">TOD1/MUCI70 glycosyltransferase-like domain-containing protein</fullName>
    </recommendedName>
</protein>
<organism evidence="3 4">
    <name type="scientific">Paraburkholderia caballeronis</name>
    <dbReference type="NCBI Taxonomy" id="416943"/>
    <lineage>
        <taxon>Bacteria</taxon>
        <taxon>Pseudomonadati</taxon>
        <taxon>Pseudomonadota</taxon>
        <taxon>Betaproteobacteria</taxon>
        <taxon>Burkholderiales</taxon>
        <taxon>Burkholderiaceae</taxon>
        <taxon>Paraburkholderia</taxon>
    </lineage>
</organism>
<evidence type="ECO:0000256" key="1">
    <source>
        <dbReference type="SAM" id="MobiDB-lite"/>
    </source>
</evidence>
<evidence type="ECO:0000313" key="3">
    <source>
        <dbReference type="EMBL" id="SEL74414.1"/>
    </source>
</evidence>
<feature type="domain" description="TOD1/MUCI70 glycosyltransferase-like" evidence="2">
    <location>
        <begin position="187"/>
        <end position="339"/>
    </location>
</feature>
<proteinExistence type="predicted"/>
<accession>A0A1H7SRB1</accession>
<dbReference type="InterPro" id="IPR048354">
    <property type="entry name" value="TOD1_MUCI70_glycTrfase_dom"/>
</dbReference>
<evidence type="ECO:0000313" key="4">
    <source>
        <dbReference type="Proteomes" id="UP000199120"/>
    </source>
</evidence>
<evidence type="ECO:0000259" key="2">
    <source>
        <dbReference type="Pfam" id="PF04765"/>
    </source>
</evidence>
<dbReference type="EMBL" id="FOAJ01000012">
    <property type="protein sequence ID" value="SEL74414.1"/>
    <property type="molecule type" value="Genomic_DNA"/>
</dbReference>
<dbReference type="PANTHER" id="PTHR12956">
    <property type="entry name" value="ALKALINE CERAMIDASE-RELATED"/>
    <property type="match status" value="1"/>
</dbReference>